<keyword evidence="3" id="KW-1185">Reference proteome</keyword>
<evidence type="ECO:0000256" key="1">
    <source>
        <dbReference type="SAM" id="Coils"/>
    </source>
</evidence>
<keyword evidence="1" id="KW-0175">Coiled coil</keyword>
<feature type="coiled-coil region" evidence="1">
    <location>
        <begin position="81"/>
        <end position="108"/>
    </location>
</feature>
<dbReference type="AlphaFoldDB" id="A0A926EUK6"/>
<dbReference type="EMBL" id="JACRTG010000002">
    <property type="protein sequence ID" value="MBC8586744.1"/>
    <property type="molecule type" value="Genomic_DNA"/>
</dbReference>
<accession>A0A926EUK6</accession>
<evidence type="ECO:0000313" key="2">
    <source>
        <dbReference type="EMBL" id="MBC8586744.1"/>
    </source>
</evidence>
<gene>
    <name evidence="2" type="ORF">H8707_00600</name>
</gene>
<protein>
    <submittedName>
        <fullName evidence="2">Helix-turn-helix domain-containing protein</fullName>
    </submittedName>
</protein>
<dbReference type="RefSeq" id="WP_262428206.1">
    <property type="nucleotide sequence ID" value="NZ_JACRTG010000002.1"/>
</dbReference>
<dbReference type="Proteomes" id="UP000601171">
    <property type="component" value="Unassembled WGS sequence"/>
</dbReference>
<organism evidence="2 3">
    <name type="scientific">Paratissierella segnis</name>
    <dbReference type="NCBI Taxonomy" id="2763679"/>
    <lineage>
        <taxon>Bacteria</taxon>
        <taxon>Bacillati</taxon>
        <taxon>Bacillota</taxon>
        <taxon>Tissierellia</taxon>
        <taxon>Tissierellales</taxon>
        <taxon>Tissierellaceae</taxon>
        <taxon>Paratissierella</taxon>
    </lineage>
</organism>
<name>A0A926EUK6_9FIRM</name>
<reference evidence="2" key="1">
    <citation type="submission" date="2020-08" db="EMBL/GenBank/DDBJ databases">
        <title>Genome public.</title>
        <authorList>
            <person name="Liu C."/>
            <person name="Sun Q."/>
        </authorList>
    </citation>
    <scope>NUCLEOTIDE SEQUENCE</scope>
    <source>
        <strain evidence="2">BX21</strain>
    </source>
</reference>
<evidence type="ECO:0000313" key="3">
    <source>
        <dbReference type="Proteomes" id="UP000601171"/>
    </source>
</evidence>
<sequence length="133" mass="15652">MARPRKVIDMDIVEKLASEGYTVEEIAAKMDVNRSTLYRRKKFLETYYKGYYKFNTKVKDAINKKIQAGDVKTLLYLADKRKIYKTELEEIELKMKEIELKIKEKQLNNDDTDGNFDIVVTLKKKGSDDNEQD</sequence>
<dbReference type="Gene3D" id="1.10.10.60">
    <property type="entry name" value="Homeodomain-like"/>
    <property type="match status" value="1"/>
</dbReference>
<proteinExistence type="predicted"/>
<comment type="caution">
    <text evidence="2">The sequence shown here is derived from an EMBL/GenBank/DDBJ whole genome shotgun (WGS) entry which is preliminary data.</text>
</comment>